<evidence type="ECO:0008006" key="4">
    <source>
        <dbReference type="Google" id="ProtNLM"/>
    </source>
</evidence>
<keyword evidence="3" id="KW-1185">Reference proteome</keyword>
<feature type="chain" id="PRO_5022829767" description="Secreted protein" evidence="1">
    <location>
        <begin position="18"/>
        <end position="118"/>
    </location>
</feature>
<gene>
    <name evidence="2" type="ORF">BDQ12DRAFT_689636</name>
</gene>
<organism evidence="2 3">
    <name type="scientific">Crucibulum laeve</name>
    <dbReference type="NCBI Taxonomy" id="68775"/>
    <lineage>
        <taxon>Eukaryota</taxon>
        <taxon>Fungi</taxon>
        <taxon>Dikarya</taxon>
        <taxon>Basidiomycota</taxon>
        <taxon>Agaricomycotina</taxon>
        <taxon>Agaricomycetes</taxon>
        <taxon>Agaricomycetidae</taxon>
        <taxon>Agaricales</taxon>
        <taxon>Agaricineae</taxon>
        <taxon>Nidulariaceae</taxon>
        <taxon>Crucibulum</taxon>
    </lineage>
</organism>
<name>A0A5C3LQ74_9AGAR</name>
<evidence type="ECO:0000256" key="1">
    <source>
        <dbReference type="SAM" id="SignalP"/>
    </source>
</evidence>
<feature type="signal peptide" evidence="1">
    <location>
        <begin position="1"/>
        <end position="17"/>
    </location>
</feature>
<protein>
    <recommendedName>
        <fullName evidence="4">Secreted protein</fullName>
    </recommendedName>
</protein>
<dbReference type="Proteomes" id="UP000308652">
    <property type="component" value="Unassembled WGS sequence"/>
</dbReference>
<evidence type="ECO:0000313" key="3">
    <source>
        <dbReference type="Proteomes" id="UP000308652"/>
    </source>
</evidence>
<sequence>MLVSLFFFLSFSTVPFPFPFASLSVLVPTYSSYAPTITCTSRSPYPPSLCLQCPASVYCSFHLHSNHLLYHVFISHLISSYSSIYSSLSTISALAFGIFGTLKTGIHICHQCCPLRLS</sequence>
<evidence type="ECO:0000313" key="2">
    <source>
        <dbReference type="EMBL" id="TFK34458.1"/>
    </source>
</evidence>
<keyword evidence="1" id="KW-0732">Signal</keyword>
<dbReference type="EMBL" id="ML213631">
    <property type="protein sequence ID" value="TFK34458.1"/>
    <property type="molecule type" value="Genomic_DNA"/>
</dbReference>
<accession>A0A5C3LQ74</accession>
<reference evidence="2 3" key="1">
    <citation type="journal article" date="2019" name="Nat. Ecol. Evol.">
        <title>Megaphylogeny resolves global patterns of mushroom evolution.</title>
        <authorList>
            <person name="Varga T."/>
            <person name="Krizsan K."/>
            <person name="Foldi C."/>
            <person name="Dima B."/>
            <person name="Sanchez-Garcia M."/>
            <person name="Sanchez-Ramirez S."/>
            <person name="Szollosi G.J."/>
            <person name="Szarkandi J.G."/>
            <person name="Papp V."/>
            <person name="Albert L."/>
            <person name="Andreopoulos W."/>
            <person name="Angelini C."/>
            <person name="Antonin V."/>
            <person name="Barry K.W."/>
            <person name="Bougher N.L."/>
            <person name="Buchanan P."/>
            <person name="Buyck B."/>
            <person name="Bense V."/>
            <person name="Catcheside P."/>
            <person name="Chovatia M."/>
            <person name="Cooper J."/>
            <person name="Damon W."/>
            <person name="Desjardin D."/>
            <person name="Finy P."/>
            <person name="Geml J."/>
            <person name="Haridas S."/>
            <person name="Hughes K."/>
            <person name="Justo A."/>
            <person name="Karasinski D."/>
            <person name="Kautmanova I."/>
            <person name="Kiss B."/>
            <person name="Kocsube S."/>
            <person name="Kotiranta H."/>
            <person name="LaButti K.M."/>
            <person name="Lechner B.E."/>
            <person name="Liimatainen K."/>
            <person name="Lipzen A."/>
            <person name="Lukacs Z."/>
            <person name="Mihaltcheva S."/>
            <person name="Morgado L.N."/>
            <person name="Niskanen T."/>
            <person name="Noordeloos M.E."/>
            <person name="Ohm R.A."/>
            <person name="Ortiz-Santana B."/>
            <person name="Ovrebo C."/>
            <person name="Racz N."/>
            <person name="Riley R."/>
            <person name="Savchenko A."/>
            <person name="Shiryaev A."/>
            <person name="Soop K."/>
            <person name="Spirin V."/>
            <person name="Szebenyi C."/>
            <person name="Tomsovsky M."/>
            <person name="Tulloss R.E."/>
            <person name="Uehling J."/>
            <person name="Grigoriev I.V."/>
            <person name="Vagvolgyi C."/>
            <person name="Papp T."/>
            <person name="Martin F.M."/>
            <person name="Miettinen O."/>
            <person name="Hibbett D.S."/>
            <person name="Nagy L.G."/>
        </authorList>
    </citation>
    <scope>NUCLEOTIDE SEQUENCE [LARGE SCALE GENOMIC DNA]</scope>
    <source>
        <strain evidence="2 3">CBS 166.37</strain>
    </source>
</reference>
<proteinExistence type="predicted"/>
<dbReference type="AlphaFoldDB" id="A0A5C3LQ74"/>